<feature type="compositionally biased region" description="Low complexity" evidence="2">
    <location>
        <begin position="61"/>
        <end position="78"/>
    </location>
</feature>
<dbReference type="InterPro" id="IPR002048">
    <property type="entry name" value="EF_hand_dom"/>
</dbReference>
<evidence type="ECO:0000259" key="3">
    <source>
        <dbReference type="PROSITE" id="PS50222"/>
    </source>
</evidence>
<feature type="domain" description="EF-hand" evidence="3">
    <location>
        <begin position="83"/>
        <end position="118"/>
    </location>
</feature>
<organism evidence="4 5">
    <name type="scientific">Quercus rubra</name>
    <name type="common">Northern red oak</name>
    <name type="synonym">Quercus borealis</name>
    <dbReference type="NCBI Taxonomy" id="3512"/>
    <lineage>
        <taxon>Eukaryota</taxon>
        <taxon>Viridiplantae</taxon>
        <taxon>Streptophyta</taxon>
        <taxon>Embryophyta</taxon>
        <taxon>Tracheophyta</taxon>
        <taxon>Spermatophyta</taxon>
        <taxon>Magnoliopsida</taxon>
        <taxon>eudicotyledons</taxon>
        <taxon>Gunneridae</taxon>
        <taxon>Pentapetalae</taxon>
        <taxon>rosids</taxon>
        <taxon>fabids</taxon>
        <taxon>Fagales</taxon>
        <taxon>Fagaceae</taxon>
        <taxon>Quercus</taxon>
    </lineage>
</organism>
<feature type="compositionally biased region" description="Polar residues" evidence="2">
    <location>
        <begin position="42"/>
        <end position="60"/>
    </location>
</feature>
<feature type="domain" description="EF-hand" evidence="3">
    <location>
        <begin position="150"/>
        <end position="185"/>
    </location>
</feature>
<dbReference type="InterPro" id="IPR011992">
    <property type="entry name" value="EF-hand-dom_pair"/>
</dbReference>
<evidence type="ECO:0000313" key="4">
    <source>
        <dbReference type="EMBL" id="KAK4607863.1"/>
    </source>
</evidence>
<dbReference type="PROSITE" id="PS50222">
    <property type="entry name" value="EF_HAND_2"/>
    <property type="match status" value="2"/>
</dbReference>
<sequence>MAYSNRYNNNNSQSYAPSAPSFPGEQSPYTSAAAAPNYYAHHSQSYPHGTTTTSSSNSAYGSYGQQYPPSSSSSSSSSEFPAGTHPDVIRSFQMVDRDRSGFIDENELQQALSSTYHRFSLRTIRLLIFLFKNPNAPLTIGPKEFAALWTCLGQWQAIFQRYDKDRSGKIDSFELRDALYGIGYAIPASILQLLVSKYDDGSGRRVELNFDSFVECGLILKKLRTCWNLTPMEKKKHTLNLTQTAKPSRKWSPPQIPSMCQNWDKDEASLSTCHLHHPYSLSSSSSFMVPKDTGHHSLPRCTVSALLSIRCPVTCKVDISDVSEHINNLCALE</sequence>
<accession>A0AAN7G9T3</accession>
<dbReference type="SUPFAM" id="SSF47473">
    <property type="entry name" value="EF-hand"/>
    <property type="match status" value="1"/>
</dbReference>
<evidence type="ECO:0000256" key="2">
    <source>
        <dbReference type="SAM" id="MobiDB-lite"/>
    </source>
</evidence>
<gene>
    <name evidence="4" type="ORF">RGQ29_001612</name>
</gene>
<keyword evidence="1" id="KW-0106">Calcium</keyword>
<keyword evidence="5" id="KW-1185">Reference proteome</keyword>
<dbReference type="Pfam" id="PF13405">
    <property type="entry name" value="EF-hand_6"/>
    <property type="match status" value="2"/>
</dbReference>
<dbReference type="InterPro" id="IPR018247">
    <property type="entry name" value="EF_Hand_1_Ca_BS"/>
</dbReference>
<proteinExistence type="predicted"/>
<dbReference type="PANTHER" id="PTHR46824:SF2">
    <property type="entry name" value="CALCIUM-BINDING PROTEIN CML48-RELATED"/>
    <property type="match status" value="1"/>
</dbReference>
<dbReference type="InterPro" id="IPR044590">
    <property type="entry name" value="CML48/49/50"/>
</dbReference>
<dbReference type="SMART" id="SM00054">
    <property type="entry name" value="EFh"/>
    <property type="match status" value="2"/>
</dbReference>
<comment type="caution">
    <text evidence="4">The sequence shown here is derived from an EMBL/GenBank/DDBJ whole genome shotgun (WGS) entry which is preliminary data.</text>
</comment>
<feature type="compositionally biased region" description="Low complexity" evidence="2">
    <location>
        <begin position="1"/>
        <end position="15"/>
    </location>
</feature>
<reference evidence="4 5" key="1">
    <citation type="journal article" date="2023" name="G3 (Bethesda)">
        <title>A haplotype-resolved chromosome-scale genome for Quercus rubra L. provides insights into the genetics of adaptive traits for red oak species.</title>
        <authorList>
            <person name="Kapoor B."/>
            <person name="Jenkins J."/>
            <person name="Schmutz J."/>
            <person name="Zhebentyayeva T."/>
            <person name="Kuelheim C."/>
            <person name="Coggeshall M."/>
            <person name="Heim C."/>
            <person name="Lasky J.R."/>
            <person name="Leites L."/>
            <person name="Islam-Faridi N."/>
            <person name="Romero-Severson J."/>
            <person name="DeLeo V.L."/>
            <person name="Lucas S.M."/>
            <person name="Lazic D."/>
            <person name="Gailing O."/>
            <person name="Carlson J."/>
            <person name="Staton M."/>
        </authorList>
    </citation>
    <scope>NUCLEOTIDE SEQUENCE [LARGE SCALE GENOMIC DNA]</scope>
    <source>
        <strain evidence="4">Pseudo-F2</strain>
    </source>
</reference>
<dbReference type="PANTHER" id="PTHR46824">
    <property type="entry name" value="CALCIUM-BINDING PROTEIN CML48-RELATED"/>
    <property type="match status" value="1"/>
</dbReference>
<evidence type="ECO:0000313" key="5">
    <source>
        <dbReference type="Proteomes" id="UP001324115"/>
    </source>
</evidence>
<protein>
    <recommendedName>
        <fullName evidence="3">EF-hand domain-containing protein</fullName>
    </recommendedName>
</protein>
<dbReference type="Gene3D" id="1.10.238.10">
    <property type="entry name" value="EF-hand"/>
    <property type="match status" value="1"/>
</dbReference>
<dbReference type="GO" id="GO:0005509">
    <property type="term" value="F:calcium ion binding"/>
    <property type="evidence" value="ECO:0007669"/>
    <property type="project" value="InterPro"/>
</dbReference>
<dbReference type="CDD" id="cd16180">
    <property type="entry name" value="EFh_PEF_Group_I"/>
    <property type="match status" value="1"/>
</dbReference>
<dbReference type="AlphaFoldDB" id="A0AAN7G9T3"/>
<dbReference type="EMBL" id="JAXUIC010000001">
    <property type="protein sequence ID" value="KAK4607863.1"/>
    <property type="molecule type" value="Genomic_DNA"/>
</dbReference>
<evidence type="ECO:0000256" key="1">
    <source>
        <dbReference type="ARBA" id="ARBA00022837"/>
    </source>
</evidence>
<feature type="region of interest" description="Disordered" evidence="2">
    <location>
        <begin position="1"/>
        <end position="82"/>
    </location>
</feature>
<dbReference type="Proteomes" id="UP001324115">
    <property type="component" value="Unassembled WGS sequence"/>
</dbReference>
<dbReference type="PROSITE" id="PS00018">
    <property type="entry name" value="EF_HAND_1"/>
    <property type="match status" value="2"/>
</dbReference>
<name>A0AAN7G9T3_QUERU</name>